<feature type="domain" description="EamA" evidence="2">
    <location>
        <begin position="3"/>
        <end position="135"/>
    </location>
</feature>
<dbReference type="InterPro" id="IPR037185">
    <property type="entry name" value="EmrE-like"/>
</dbReference>
<dbReference type="SUPFAM" id="SSF103481">
    <property type="entry name" value="Multidrug resistance efflux transporter EmrE"/>
    <property type="match status" value="1"/>
</dbReference>
<feature type="transmembrane region" description="Helical" evidence="1">
    <location>
        <begin position="243"/>
        <end position="267"/>
    </location>
</feature>
<feature type="transmembrane region" description="Helical" evidence="1">
    <location>
        <begin position="60"/>
        <end position="84"/>
    </location>
</feature>
<feature type="transmembrane region" description="Helical" evidence="1">
    <location>
        <begin position="149"/>
        <end position="170"/>
    </location>
</feature>
<dbReference type="EMBL" id="LCNM01000002">
    <property type="protein sequence ID" value="KKU56840.1"/>
    <property type="molecule type" value="Genomic_DNA"/>
</dbReference>
<keyword evidence="1" id="KW-1133">Transmembrane helix</keyword>
<evidence type="ECO:0000313" key="4">
    <source>
        <dbReference type="Proteomes" id="UP000034607"/>
    </source>
</evidence>
<dbReference type="AlphaFoldDB" id="A0A0G1UGK5"/>
<reference evidence="3 4" key="1">
    <citation type="journal article" date="2015" name="Nature">
        <title>rRNA introns, odd ribosomes, and small enigmatic genomes across a large radiation of phyla.</title>
        <authorList>
            <person name="Brown C.T."/>
            <person name="Hug L.A."/>
            <person name="Thomas B.C."/>
            <person name="Sharon I."/>
            <person name="Castelle C.J."/>
            <person name="Singh A."/>
            <person name="Wilkins M.J."/>
            <person name="Williams K.H."/>
            <person name="Banfield J.F."/>
        </authorList>
    </citation>
    <scope>NUCLEOTIDE SEQUENCE [LARGE SCALE GENOMIC DNA]</scope>
</reference>
<feature type="transmembrane region" description="Helical" evidence="1">
    <location>
        <begin position="121"/>
        <end position="137"/>
    </location>
</feature>
<dbReference type="Proteomes" id="UP000034607">
    <property type="component" value="Unassembled WGS sequence"/>
</dbReference>
<comment type="caution">
    <text evidence="3">The sequence shown here is derived from an EMBL/GenBank/DDBJ whole genome shotgun (WGS) entry which is preliminary data.</text>
</comment>
<keyword evidence="1" id="KW-0812">Transmembrane</keyword>
<dbReference type="GO" id="GO:0016020">
    <property type="term" value="C:membrane"/>
    <property type="evidence" value="ECO:0007669"/>
    <property type="project" value="InterPro"/>
</dbReference>
<feature type="transmembrane region" description="Helical" evidence="1">
    <location>
        <begin position="32"/>
        <end position="54"/>
    </location>
</feature>
<feature type="transmembrane region" description="Helical" evidence="1">
    <location>
        <begin position="6"/>
        <end position="25"/>
    </location>
</feature>
<dbReference type="Pfam" id="PF00892">
    <property type="entry name" value="EamA"/>
    <property type="match status" value="1"/>
</dbReference>
<name>A0A0G1UGK5_9BACT</name>
<evidence type="ECO:0000313" key="3">
    <source>
        <dbReference type="EMBL" id="KKU56840.1"/>
    </source>
</evidence>
<gene>
    <name evidence="3" type="ORF">UX78_C0002G0020</name>
</gene>
<proteinExistence type="predicted"/>
<feature type="transmembrane region" description="Helical" evidence="1">
    <location>
        <begin position="182"/>
        <end position="202"/>
    </location>
</feature>
<dbReference type="InterPro" id="IPR000620">
    <property type="entry name" value="EamA_dom"/>
</dbReference>
<accession>A0A0G1UGK5</accession>
<keyword evidence="1" id="KW-0472">Membrane</keyword>
<dbReference type="Gene3D" id="1.10.3730.20">
    <property type="match status" value="1"/>
</dbReference>
<sequence length="298" mass="33291">MTWLAYALATPVLYCVAVFIDKIVLGKKISDPLIMTLLSGAIMGLMGISFALFFGLKDIGFIQTLALIASGVLALFYILPYFYALRLDDASRIVPLFQLSPLYVLIFSSLFLHEVLSGKQLIGFFLILAGSFLISAQKLESGFFKLRPAFWYMALAGLMYAGVGLLFRYVVREESFWTTATYQFMGSGLATFPLILFLHSRGSLSRHIGDHKPVFILITLSNLLAALALLSQSFALSLASTPLVYIVAGIQPFIMLLFTFISTLWIPHVLREDTSRLTVFNKLFSIFLIFSGLYFIYL</sequence>
<feature type="transmembrane region" description="Helical" evidence="1">
    <location>
        <begin position="214"/>
        <end position="237"/>
    </location>
</feature>
<evidence type="ECO:0000259" key="2">
    <source>
        <dbReference type="Pfam" id="PF00892"/>
    </source>
</evidence>
<evidence type="ECO:0000256" key="1">
    <source>
        <dbReference type="SAM" id="Phobius"/>
    </source>
</evidence>
<protein>
    <submittedName>
        <fullName evidence="3">Conserved hypothetical membrane protein, DUF6 family</fullName>
    </submittedName>
</protein>
<feature type="transmembrane region" description="Helical" evidence="1">
    <location>
        <begin position="279"/>
        <end position="297"/>
    </location>
</feature>
<feature type="transmembrane region" description="Helical" evidence="1">
    <location>
        <begin position="96"/>
        <end position="115"/>
    </location>
</feature>
<organism evidence="3 4">
    <name type="scientific">Candidatus Amesbacteria bacterium GW2011_GWA2_47_11</name>
    <dbReference type="NCBI Taxonomy" id="1618357"/>
    <lineage>
        <taxon>Bacteria</taxon>
        <taxon>Candidatus Amesiibacteriota</taxon>
    </lineage>
</organism>